<dbReference type="Proteomes" id="UP000093080">
    <property type="component" value="Unassembled WGS sequence"/>
</dbReference>
<comment type="caution">
    <text evidence="1">The sequence shown here is derived from an EMBL/GenBank/DDBJ whole genome shotgun (WGS) entry which is preliminary data.</text>
</comment>
<proteinExistence type="predicted"/>
<dbReference type="Pfam" id="PF05258">
    <property type="entry name" value="DciA"/>
    <property type="match status" value="1"/>
</dbReference>
<dbReference type="PANTHER" id="PTHR36456">
    <property type="entry name" value="UPF0232 PROTEIN SCO3875"/>
    <property type="match status" value="1"/>
</dbReference>
<sequence length="153" mass="18231">MTERRPGWSRNFSQAIIWKKWSEVVGEPVSHNAWPERIVGTELLIVRVSDAVWMQQLFLERFKILQQLNSHLPPEAKLKEIRFIQGDVKELKARSKDKRDSYRPNYDNVPEELKERAKVLVSGVRDPELRQRLERVYLAYKLRMLKLNQAKYS</sequence>
<reference evidence="1 2" key="1">
    <citation type="submission" date="2016-06" db="EMBL/GenBank/DDBJ databases">
        <title>Respiratory ammonification of nitrate coupled to the oxidation of elemental sulfur in deep-sea autotrophic thermophilic bacteria.</title>
        <authorList>
            <person name="Slobodkina G.B."/>
            <person name="Mardanov A.V."/>
            <person name="Ravin N.V."/>
            <person name="Frolova A.A."/>
            <person name="Viryasiv M.B."/>
            <person name="Chernyh N.A."/>
            <person name="Bonch-Osmolovskaya E.A."/>
            <person name="Slobodkin A.I."/>
        </authorList>
    </citation>
    <scope>NUCLEOTIDE SEQUENCE [LARGE SCALE GENOMIC DNA]</scope>
    <source>
        <strain evidence="1 2">S69</strain>
    </source>
</reference>
<dbReference type="EMBL" id="MAGO01000006">
    <property type="protein sequence ID" value="OCC15226.1"/>
    <property type="molecule type" value="Genomic_DNA"/>
</dbReference>
<dbReference type="STRING" id="1156395.DBT_1349"/>
<protein>
    <recommendedName>
        <fullName evidence="3">DUF721 domain-containing protein</fullName>
    </recommendedName>
</protein>
<evidence type="ECO:0000313" key="1">
    <source>
        <dbReference type="EMBL" id="OCC15226.1"/>
    </source>
</evidence>
<gene>
    <name evidence="1" type="ORF">DBT_1349</name>
</gene>
<evidence type="ECO:0000313" key="2">
    <source>
        <dbReference type="Proteomes" id="UP000093080"/>
    </source>
</evidence>
<dbReference type="PANTHER" id="PTHR36456:SF1">
    <property type="entry name" value="UPF0232 PROTEIN SCO3875"/>
    <property type="match status" value="1"/>
</dbReference>
<dbReference type="InterPro" id="IPR007922">
    <property type="entry name" value="DciA-like"/>
</dbReference>
<evidence type="ECO:0008006" key="3">
    <source>
        <dbReference type="Google" id="ProtNLM"/>
    </source>
</evidence>
<dbReference type="AlphaFoldDB" id="A0A1B9F5N0"/>
<name>A0A1B9F5N0_9BACT</name>
<keyword evidence="2" id="KW-1185">Reference proteome</keyword>
<organism evidence="1 2">
    <name type="scientific">Dissulfuribacter thermophilus</name>
    <dbReference type="NCBI Taxonomy" id="1156395"/>
    <lineage>
        <taxon>Bacteria</taxon>
        <taxon>Pseudomonadati</taxon>
        <taxon>Thermodesulfobacteriota</taxon>
        <taxon>Dissulfuribacteria</taxon>
        <taxon>Dissulfuribacterales</taxon>
        <taxon>Dissulfuribacteraceae</taxon>
        <taxon>Dissulfuribacter</taxon>
    </lineage>
</organism>
<accession>A0A1B9F5N0</accession>